<dbReference type="GO" id="GO:0005886">
    <property type="term" value="C:plasma membrane"/>
    <property type="evidence" value="ECO:0007669"/>
    <property type="project" value="UniProtKB-SubCell"/>
</dbReference>
<gene>
    <name evidence="8" type="ORF">J2W91_003089</name>
</gene>
<evidence type="ECO:0000259" key="5">
    <source>
        <dbReference type="PROSITE" id="PS50885"/>
    </source>
</evidence>
<dbReference type="PROSITE" id="PS51831">
    <property type="entry name" value="HD"/>
    <property type="match status" value="1"/>
</dbReference>
<feature type="transmembrane region" description="Helical" evidence="4">
    <location>
        <begin position="134"/>
        <end position="157"/>
    </location>
</feature>
<keyword evidence="3 4" id="KW-0472">Membrane</keyword>
<dbReference type="GO" id="GO:0007165">
    <property type="term" value="P:signal transduction"/>
    <property type="evidence" value="ECO:0007669"/>
    <property type="project" value="InterPro"/>
</dbReference>
<keyword evidence="4" id="KW-0812">Transmembrane</keyword>
<name>A0AAP5H631_PAEAM</name>
<organism evidence="8 9">
    <name type="scientific">Paenibacillus amylolyticus</name>
    <dbReference type="NCBI Taxonomy" id="1451"/>
    <lineage>
        <taxon>Bacteria</taxon>
        <taxon>Bacillati</taxon>
        <taxon>Bacillota</taxon>
        <taxon>Bacilli</taxon>
        <taxon>Bacillales</taxon>
        <taxon>Paenibacillaceae</taxon>
        <taxon>Paenibacillus</taxon>
    </lineage>
</organism>
<feature type="transmembrane region" description="Helical" evidence="4">
    <location>
        <begin position="195"/>
        <end position="217"/>
    </location>
</feature>
<evidence type="ECO:0000256" key="3">
    <source>
        <dbReference type="ARBA" id="ARBA00023136"/>
    </source>
</evidence>
<evidence type="ECO:0000313" key="8">
    <source>
        <dbReference type="EMBL" id="MDR6724621.1"/>
    </source>
</evidence>
<dbReference type="PROSITE" id="PS50885">
    <property type="entry name" value="HAMP"/>
    <property type="match status" value="1"/>
</dbReference>
<dbReference type="InterPro" id="IPR037522">
    <property type="entry name" value="HD_GYP_dom"/>
</dbReference>
<dbReference type="SMART" id="SM00471">
    <property type="entry name" value="HDc"/>
    <property type="match status" value="1"/>
</dbReference>
<keyword evidence="2" id="KW-1003">Cell membrane</keyword>
<feature type="transmembrane region" description="Helical" evidence="4">
    <location>
        <begin position="42"/>
        <end position="64"/>
    </location>
</feature>
<dbReference type="InterPro" id="IPR006674">
    <property type="entry name" value="HD_domain"/>
</dbReference>
<evidence type="ECO:0000259" key="6">
    <source>
        <dbReference type="PROSITE" id="PS51831"/>
    </source>
</evidence>
<evidence type="ECO:0008006" key="10">
    <source>
        <dbReference type="Google" id="ProtNLM"/>
    </source>
</evidence>
<dbReference type="CDD" id="cd00077">
    <property type="entry name" value="HDc"/>
    <property type="match status" value="1"/>
</dbReference>
<feature type="transmembrane region" description="Helical" evidence="4">
    <location>
        <begin position="229"/>
        <end position="252"/>
    </location>
</feature>
<dbReference type="PANTHER" id="PTHR43155">
    <property type="entry name" value="CYCLIC DI-GMP PHOSPHODIESTERASE PA4108-RELATED"/>
    <property type="match status" value="1"/>
</dbReference>
<sequence>MKVYRSFILRLLRNYLIGSLGAVFVVGTVVMVSTLQIPNIQFVRLLAIVLISLVFMLSAEWVAFRVQLMPIRRFFVTTERHSKMQMDSMYEKIHRFPGRTIYRIMIPHLLGFSLPAAGLTLWMLSRGWVEFPTFYVSLAAACAILIAVMHALIEYFLTVRAVRPLLLEIRRQGKQQFGIEPSLDGRVLVSIQRKFQLSTALIGLFPLFLFFLATFIRLQYMDPEFAKEYIVWAVLVVVLGAGFALVGSWLLIRDVRDPVADLTKEMNRIQEGDLGRRAPDLYADEFSALISGFNMMINRLEMRQERNRQLLQSYFSTLAAALDARDKYTAGHSMRVAEYSLLIGKLSGMNEEQADLLYKSALLHDIGKIGIPDEVLLKDGKLSDEEFAIIKTHPVLGENILLQIEPVDAMADFLPGVRSHHERYDGRGYPDGKAGLDIPLFGRIIAVADAFDAMTSDRPYRNGMSHEKALMILEEGKGSQWDPYFAGLFIDEWRRQQHLQKPSEQGIS</sequence>
<evidence type="ECO:0000256" key="4">
    <source>
        <dbReference type="SAM" id="Phobius"/>
    </source>
</evidence>
<dbReference type="EMBL" id="JAVDTR010000008">
    <property type="protein sequence ID" value="MDR6724621.1"/>
    <property type="molecule type" value="Genomic_DNA"/>
</dbReference>
<dbReference type="Pfam" id="PF13487">
    <property type="entry name" value="HD_5"/>
    <property type="match status" value="1"/>
</dbReference>
<feature type="transmembrane region" description="Helical" evidence="4">
    <location>
        <begin position="101"/>
        <end position="122"/>
    </location>
</feature>
<feature type="transmembrane region" description="Helical" evidence="4">
    <location>
        <begin position="12"/>
        <end position="36"/>
    </location>
</feature>
<evidence type="ECO:0000256" key="1">
    <source>
        <dbReference type="ARBA" id="ARBA00004236"/>
    </source>
</evidence>
<evidence type="ECO:0000313" key="9">
    <source>
        <dbReference type="Proteomes" id="UP001254832"/>
    </source>
</evidence>
<accession>A0AAP5H631</accession>
<dbReference type="RefSeq" id="WP_310141123.1">
    <property type="nucleotide sequence ID" value="NZ_JAVDTR010000008.1"/>
</dbReference>
<protein>
    <recommendedName>
        <fullName evidence="10">HD domain-containing protein</fullName>
    </recommendedName>
</protein>
<dbReference type="Pfam" id="PF00672">
    <property type="entry name" value="HAMP"/>
    <property type="match status" value="1"/>
</dbReference>
<dbReference type="AlphaFoldDB" id="A0AAP5H631"/>
<keyword evidence="4" id="KW-1133">Transmembrane helix</keyword>
<feature type="domain" description="HD" evidence="6">
    <location>
        <begin position="329"/>
        <end position="454"/>
    </location>
</feature>
<evidence type="ECO:0000259" key="7">
    <source>
        <dbReference type="PROSITE" id="PS51832"/>
    </source>
</evidence>
<comment type="caution">
    <text evidence="8">The sequence shown here is derived from an EMBL/GenBank/DDBJ whole genome shotgun (WGS) entry which is preliminary data.</text>
</comment>
<dbReference type="SUPFAM" id="SSF158472">
    <property type="entry name" value="HAMP domain-like"/>
    <property type="match status" value="1"/>
</dbReference>
<dbReference type="SMART" id="SM00304">
    <property type="entry name" value="HAMP"/>
    <property type="match status" value="1"/>
</dbReference>
<dbReference type="InterPro" id="IPR003660">
    <property type="entry name" value="HAMP_dom"/>
</dbReference>
<feature type="domain" description="HD-GYP" evidence="7">
    <location>
        <begin position="307"/>
        <end position="505"/>
    </location>
</feature>
<dbReference type="Gene3D" id="6.10.340.10">
    <property type="match status" value="1"/>
</dbReference>
<comment type="subcellular location">
    <subcellularLocation>
        <location evidence="1">Cell membrane</location>
    </subcellularLocation>
</comment>
<reference evidence="8" key="1">
    <citation type="submission" date="2023-07" db="EMBL/GenBank/DDBJ databases">
        <title>Sorghum-associated microbial communities from plants grown in Nebraska, USA.</title>
        <authorList>
            <person name="Schachtman D."/>
        </authorList>
    </citation>
    <scope>NUCLEOTIDE SEQUENCE</scope>
    <source>
        <strain evidence="8">BE80</strain>
    </source>
</reference>
<dbReference type="InterPro" id="IPR003607">
    <property type="entry name" value="HD/PDEase_dom"/>
</dbReference>
<proteinExistence type="predicted"/>
<dbReference type="SUPFAM" id="SSF109604">
    <property type="entry name" value="HD-domain/PDEase-like"/>
    <property type="match status" value="1"/>
</dbReference>
<dbReference type="Gene3D" id="1.10.3210.10">
    <property type="entry name" value="Hypothetical protein af1432"/>
    <property type="match status" value="1"/>
</dbReference>
<evidence type="ECO:0000256" key="2">
    <source>
        <dbReference type="ARBA" id="ARBA00022475"/>
    </source>
</evidence>
<dbReference type="PROSITE" id="PS51832">
    <property type="entry name" value="HD_GYP"/>
    <property type="match status" value="1"/>
</dbReference>
<dbReference type="CDD" id="cd06225">
    <property type="entry name" value="HAMP"/>
    <property type="match status" value="1"/>
</dbReference>
<feature type="domain" description="HAMP" evidence="5">
    <location>
        <begin position="253"/>
        <end position="305"/>
    </location>
</feature>
<dbReference type="Proteomes" id="UP001254832">
    <property type="component" value="Unassembled WGS sequence"/>
</dbReference>